<evidence type="ECO:0000313" key="5">
    <source>
        <dbReference type="Proteomes" id="UP001178322"/>
    </source>
</evidence>
<dbReference type="InterPro" id="IPR001451">
    <property type="entry name" value="Hexapep"/>
</dbReference>
<dbReference type="RefSeq" id="WP_283872728.1">
    <property type="nucleotide sequence ID" value="NZ_CP126101.1"/>
</dbReference>
<dbReference type="InterPro" id="IPR018357">
    <property type="entry name" value="Hexapep_transf_CS"/>
</dbReference>
<gene>
    <name evidence="4" type="ORF">QNH24_03845</name>
</gene>
<dbReference type="PANTHER" id="PTHR43300">
    <property type="entry name" value="ACETYLTRANSFERASE"/>
    <property type="match status" value="1"/>
</dbReference>
<dbReference type="InterPro" id="IPR011004">
    <property type="entry name" value="Trimer_LpxA-like_sf"/>
</dbReference>
<dbReference type="Proteomes" id="UP001178322">
    <property type="component" value="Chromosome"/>
</dbReference>
<keyword evidence="2" id="KW-0677">Repeat</keyword>
<keyword evidence="1" id="KW-0808">Transferase</keyword>
<dbReference type="PANTHER" id="PTHR43300:SF4">
    <property type="entry name" value="ACYL-[ACYL-CARRIER-PROTEIN]--UDP-N-ACETYLGLUCOSAMINE O-ACYLTRANSFERASE"/>
    <property type="match status" value="1"/>
</dbReference>
<protein>
    <submittedName>
        <fullName evidence="4">WxcM-like domain-containing protein</fullName>
    </submittedName>
</protein>
<dbReference type="Gene3D" id="2.60.120.10">
    <property type="entry name" value="Jelly Rolls"/>
    <property type="match status" value="1"/>
</dbReference>
<proteinExistence type="predicted"/>
<reference evidence="4" key="1">
    <citation type="submission" date="2023-05" db="EMBL/GenBank/DDBJ databases">
        <title>Comparative genomics of Bacillaceae isolates and their secondary metabolite potential.</title>
        <authorList>
            <person name="Song L."/>
            <person name="Nielsen L.J."/>
            <person name="Mohite O."/>
            <person name="Xu X."/>
            <person name="Weber T."/>
            <person name="Kovacs A.T."/>
        </authorList>
    </citation>
    <scope>NUCLEOTIDE SEQUENCE</scope>
    <source>
        <strain evidence="4">LY1</strain>
    </source>
</reference>
<dbReference type="InterPro" id="IPR008894">
    <property type="entry name" value="QdtA_cupin_dom"/>
</dbReference>
<name>A0AAX3X374_9BACI</name>
<dbReference type="PROSITE" id="PS00101">
    <property type="entry name" value="HEXAPEP_TRANSFERASES"/>
    <property type="match status" value="1"/>
</dbReference>
<evidence type="ECO:0000313" key="4">
    <source>
        <dbReference type="EMBL" id="WHY54119.1"/>
    </source>
</evidence>
<dbReference type="CDD" id="cd03358">
    <property type="entry name" value="LbH_WxcM_N_like"/>
    <property type="match status" value="1"/>
</dbReference>
<evidence type="ECO:0000259" key="3">
    <source>
        <dbReference type="Pfam" id="PF05523"/>
    </source>
</evidence>
<dbReference type="Pfam" id="PF05523">
    <property type="entry name" value="FdtA"/>
    <property type="match status" value="1"/>
</dbReference>
<dbReference type="Gene3D" id="2.160.10.10">
    <property type="entry name" value="Hexapeptide repeat proteins"/>
    <property type="match status" value="1"/>
</dbReference>
<dbReference type="InterPro" id="IPR011051">
    <property type="entry name" value="RmlC_Cupin_sf"/>
</dbReference>
<evidence type="ECO:0000256" key="2">
    <source>
        <dbReference type="ARBA" id="ARBA00022737"/>
    </source>
</evidence>
<dbReference type="GO" id="GO:0016740">
    <property type="term" value="F:transferase activity"/>
    <property type="evidence" value="ECO:0007669"/>
    <property type="project" value="UniProtKB-KW"/>
</dbReference>
<dbReference type="InterPro" id="IPR014710">
    <property type="entry name" value="RmlC-like_jellyroll"/>
</dbReference>
<accession>A0AAX3X374</accession>
<dbReference type="SUPFAM" id="SSF51161">
    <property type="entry name" value="Trimeric LpxA-like enzymes"/>
    <property type="match status" value="1"/>
</dbReference>
<organism evidence="4 5">
    <name type="scientific">Lysinibacillus pakistanensis</name>
    <dbReference type="NCBI Taxonomy" id="759811"/>
    <lineage>
        <taxon>Bacteria</taxon>
        <taxon>Bacillati</taxon>
        <taxon>Bacillota</taxon>
        <taxon>Bacilli</taxon>
        <taxon>Bacillales</taxon>
        <taxon>Bacillaceae</taxon>
        <taxon>Lysinibacillus</taxon>
    </lineage>
</organism>
<dbReference type="AlphaFoldDB" id="A0AAX3X374"/>
<dbReference type="SUPFAM" id="SSF51182">
    <property type="entry name" value="RmlC-like cupins"/>
    <property type="match status" value="1"/>
</dbReference>
<dbReference type="CDD" id="cd20292">
    <property type="entry name" value="cupin_QdtA-like"/>
    <property type="match status" value="1"/>
</dbReference>
<dbReference type="InterPro" id="IPR050179">
    <property type="entry name" value="Trans_hexapeptide_repeat"/>
</dbReference>
<sequence>MDLQIHGDERGSLISLEAMKNVPFEIKRVYYIFNTEQGVSRGYHAHKTLKQILVCVSGSCNIKLDNGVTTEEIMLNKPNQGLFIEGMIWREMHEFSRDCVLMVLASELYNEEDYIRSYQDYIEEGKKRKKKYFCHKNSIVESAKIGEGTTVWAYAHVFPHAVIGDNCNINDHTLIENDVVIGNNVTVKSGVHIWNGARIGNNVFIGPSVVFTNDLNPRSKIYPEEFKKIIINDFASIGANSTLLGGISIGKYALIGAGSVVTKNVPEHALVYGNPAEIKGFVCKCGEKIIEGCICENCGMTFSSIDIEGKRNN</sequence>
<dbReference type="Pfam" id="PF00132">
    <property type="entry name" value="Hexapep"/>
    <property type="match status" value="3"/>
</dbReference>
<evidence type="ECO:0000256" key="1">
    <source>
        <dbReference type="ARBA" id="ARBA00022679"/>
    </source>
</evidence>
<dbReference type="EMBL" id="CP126101">
    <property type="protein sequence ID" value="WHY54119.1"/>
    <property type="molecule type" value="Genomic_DNA"/>
</dbReference>
<feature type="domain" description="Sugar 3,4-ketoisomerase QdtA cupin" evidence="3">
    <location>
        <begin position="2"/>
        <end position="124"/>
    </location>
</feature>